<name>A0A136JKG4_9PEZI</name>
<keyword evidence="4" id="KW-1185">Reference proteome</keyword>
<dbReference type="Proteomes" id="UP000070501">
    <property type="component" value="Unassembled WGS sequence"/>
</dbReference>
<keyword evidence="1" id="KW-1133">Transmembrane helix</keyword>
<dbReference type="Pfam" id="PF24803">
    <property type="entry name" value="DUF7704"/>
    <property type="match status" value="1"/>
</dbReference>
<feature type="domain" description="DUF7704" evidence="2">
    <location>
        <begin position="13"/>
        <end position="150"/>
    </location>
</feature>
<sequence length="162" mass="17463">MEPSSTTTRVITYMHPVYRIWFTWADATITWATVAAAFVAPGAIYEALVPASVGGARNAGHDALVNQMGALYISIALTATVLLRVTRDATVWRVVQGSVLAVDLALIAIMIESLSTRGMLHPAAWAASDWQNMGLTVWVAVLRGFFIAEVGVKTQTVKFKVA</sequence>
<keyword evidence="1" id="KW-0472">Membrane</keyword>
<dbReference type="EMBL" id="KQ964245">
    <property type="protein sequence ID" value="KXJ97648.1"/>
    <property type="molecule type" value="Genomic_DNA"/>
</dbReference>
<evidence type="ECO:0000313" key="3">
    <source>
        <dbReference type="EMBL" id="KXJ97648.1"/>
    </source>
</evidence>
<proteinExistence type="predicted"/>
<protein>
    <recommendedName>
        <fullName evidence="2">DUF7704 domain-containing protein</fullName>
    </recommendedName>
</protein>
<gene>
    <name evidence="3" type="ORF">Micbo1qcDRAFT_230244</name>
</gene>
<dbReference type="InterPro" id="IPR056121">
    <property type="entry name" value="DUF7704"/>
</dbReference>
<reference evidence="4" key="1">
    <citation type="submission" date="2016-02" db="EMBL/GenBank/DDBJ databases">
        <title>Draft genome sequence of Microdochium bolleyi, a fungal endophyte of beachgrass.</title>
        <authorList>
            <consortium name="DOE Joint Genome Institute"/>
            <person name="David A.S."/>
            <person name="May G."/>
            <person name="Haridas S."/>
            <person name="Lim J."/>
            <person name="Wang M."/>
            <person name="Labutti K."/>
            <person name="Lipzen A."/>
            <person name="Barry K."/>
            <person name="Grigoriev I.V."/>
        </authorList>
    </citation>
    <scope>NUCLEOTIDE SEQUENCE [LARGE SCALE GENOMIC DNA]</scope>
    <source>
        <strain evidence="4">J235TASD1</strain>
    </source>
</reference>
<evidence type="ECO:0000313" key="4">
    <source>
        <dbReference type="Proteomes" id="UP000070501"/>
    </source>
</evidence>
<accession>A0A136JKG4</accession>
<feature type="transmembrane region" description="Helical" evidence="1">
    <location>
        <begin position="90"/>
        <end position="111"/>
    </location>
</feature>
<keyword evidence="1" id="KW-0812">Transmembrane</keyword>
<evidence type="ECO:0000259" key="2">
    <source>
        <dbReference type="Pfam" id="PF24803"/>
    </source>
</evidence>
<dbReference type="OrthoDB" id="3587182at2759"/>
<evidence type="ECO:0000256" key="1">
    <source>
        <dbReference type="SAM" id="Phobius"/>
    </source>
</evidence>
<feature type="transmembrane region" description="Helical" evidence="1">
    <location>
        <begin position="64"/>
        <end position="83"/>
    </location>
</feature>
<feature type="transmembrane region" description="Helical" evidence="1">
    <location>
        <begin position="131"/>
        <end position="152"/>
    </location>
</feature>
<dbReference type="AlphaFoldDB" id="A0A136JKG4"/>
<organism evidence="3 4">
    <name type="scientific">Microdochium bolleyi</name>
    <dbReference type="NCBI Taxonomy" id="196109"/>
    <lineage>
        <taxon>Eukaryota</taxon>
        <taxon>Fungi</taxon>
        <taxon>Dikarya</taxon>
        <taxon>Ascomycota</taxon>
        <taxon>Pezizomycotina</taxon>
        <taxon>Sordariomycetes</taxon>
        <taxon>Xylariomycetidae</taxon>
        <taxon>Xylariales</taxon>
        <taxon>Microdochiaceae</taxon>
        <taxon>Microdochium</taxon>
    </lineage>
</organism>
<dbReference type="PANTHER" id="PTHR37019">
    <property type="entry name" value="CHROMOSOME 1, WHOLE GENOME SHOTGUN SEQUENCE"/>
    <property type="match status" value="1"/>
</dbReference>
<feature type="transmembrane region" description="Helical" evidence="1">
    <location>
        <begin position="21"/>
        <end position="44"/>
    </location>
</feature>
<dbReference type="InParanoid" id="A0A136JKG4"/>
<dbReference type="PANTHER" id="PTHR37019:SF1">
    <property type="entry name" value="EXPERA DOMAIN-CONTAINING PROTEIN"/>
    <property type="match status" value="1"/>
</dbReference>